<feature type="region of interest" description="Disordered" evidence="1">
    <location>
        <begin position="23"/>
        <end position="115"/>
    </location>
</feature>
<evidence type="ECO:0000256" key="1">
    <source>
        <dbReference type="SAM" id="MobiDB-lite"/>
    </source>
</evidence>
<reference evidence="2" key="1">
    <citation type="journal article" date="2023" name="Insect Mol. Biol.">
        <title>Genome sequencing provides insights into the evolution of gene families encoding plant cell wall-degrading enzymes in longhorned beetles.</title>
        <authorList>
            <person name="Shin N.R."/>
            <person name="Okamura Y."/>
            <person name="Kirsch R."/>
            <person name="Pauchet Y."/>
        </authorList>
    </citation>
    <scope>NUCLEOTIDE SEQUENCE</scope>
    <source>
        <strain evidence="2">RBIC_L_NR</strain>
    </source>
</reference>
<evidence type="ECO:0000313" key="2">
    <source>
        <dbReference type="EMBL" id="KAJ8927693.1"/>
    </source>
</evidence>
<keyword evidence="3" id="KW-1185">Reference proteome</keyword>
<name>A0AAV8WMW3_9CUCU</name>
<organism evidence="2 3">
    <name type="scientific">Rhamnusium bicolor</name>
    <dbReference type="NCBI Taxonomy" id="1586634"/>
    <lineage>
        <taxon>Eukaryota</taxon>
        <taxon>Metazoa</taxon>
        <taxon>Ecdysozoa</taxon>
        <taxon>Arthropoda</taxon>
        <taxon>Hexapoda</taxon>
        <taxon>Insecta</taxon>
        <taxon>Pterygota</taxon>
        <taxon>Neoptera</taxon>
        <taxon>Endopterygota</taxon>
        <taxon>Coleoptera</taxon>
        <taxon>Polyphaga</taxon>
        <taxon>Cucujiformia</taxon>
        <taxon>Chrysomeloidea</taxon>
        <taxon>Cerambycidae</taxon>
        <taxon>Lepturinae</taxon>
        <taxon>Rhagiini</taxon>
        <taxon>Rhamnusium</taxon>
    </lineage>
</organism>
<comment type="caution">
    <text evidence="2">The sequence shown here is derived from an EMBL/GenBank/DDBJ whole genome shotgun (WGS) entry which is preliminary data.</text>
</comment>
<protein>
    <submittedName>
        <fullName evidence="2">Uncharacterized protein</fullName>
    </submittedName>
</protein>
<sequence length="115" mass="12727">MFPVQTEHVNWHLHDDSDCIESVSSVEAASWSGGGSQRRRKRRGRQRSRTPSQPVTEQVNNHTASGNLDASQNANGHTEATSKPQRDTKNRSSRPPPSRRNDAKPKEALVNGTTT</sequence>
<evidence type="ECO:0000313" key="3">
    <source>
        <dbReference type="Proteomes" id="UP001162156"/>
    </source>
</evidence>
<dbReference type="EMBL" id="JANEYF010005553">
    <property type="protein sequence ID" value="KAJ8927693.1"/>
    <property type="molecule type" value="Genomic_DNA"/>
</dbReference>
<dbReference type="AlphaFoldDB" id="A0AAV8WMW3"/>
<accession>A0AAV8WMW3</accession>
<gene>
    <name evidence="2" type="ORF">NQ314_019813</name>
</gene>
<feature type="compositionally biased region" description="Polar residues" evidence="1">
    <location>
        <begin position="50"/>
        <end position="83"/>
    </location>
</feature>
<proteinExistence type="predicted"/>
<feature type="compositionally biased region" description="Basic residues" evidence="1">
    <location>
        <begin position="37"/>
        <end position="48"/>
    </location>
</feature>
<dbReference type="Proteomes" id="UP001162156">
    <property type="component" value="Unassembled WGS sequence"/>
</dbReference>